<dbReference type="STRING" id="8078.ENSFHEP00000027727"/>
<feature type="signal peptide" evidence="8">
    <location>
        <begin position="1"/>
        <end position="26"/>
    </location>
</feature>
<keyword evidence="4 8" id="KW-0732">Signal</keyword>
<dbReference type="PRINTS" id="PR00179">
    <property type="entry name" value="LIPOCALIN"/>
</dbReference>
<dbReference type="Pfam" id="PF00061">
    <property type="entry name" value="Lipocalin"/>
    <property type="match status" value="1"/>
</dbReference>
<keyword evidence="11" id="KW-1185">Reference proteome</keyword>
<dbReference type="Proteomes" id="UP000265000">
    <property type="component" value="Unplaced"/>
</dbReference>
<dbReference type="SUPFAM" id="SSF50814">
    <property type="entry name" value="Lipocalins"/>
    <property type="match status" value="1"/>
</dbReference>
<dbReference type="Gene3D" id="2.40.128.20">
    <property type="match status" value="1"/>
</dbReference>
<dbReference type="Ensembl" id="ENSFHET00000016721.1">
    <property type="protein sequence ID" value="ENSFHEP00000027727.1"/>
    <property type="gene ID" value="ENSFHEG00000000258.1"/>
</dbReference>
<keyword evidence="5" id="KW-0722">Serine protease inhibitor</keyword>
<dbReference type="InterPro" id="IPR000566">
    <property type="entry name" value="Lipocln_cytosolic_FA-bd_dom"/>
</dbReference>
<dbReference type="PANTHER" id="PTHR46676">
    <property type="entry name" value="PROTEIN AMBP"/>
    <property type="match status" value="1"/>
</dbReference>
<dbReference type="GeneTree" id="ENSGT01120000271921"/>
<feature type="compositionally biased region" description="Basic and acidic residues" evidence="7">
    <location>
        <begin position="223"/>
        <end position="232"/>
    </location>
</feature>
<dbReference type="GO" id="GO:0005576">
    <property type="term" value="C:extracellular region"/>
    <property type="evidence" value="ECO:0007669"/>
    <property type="project" value="UniProtKB-SubCell"/>
</dbReference>
<comment type="subcellular location">
    <subcellularLocation>
        <location evidence="1">Secreted</location>
    </subcellularLocation>
</comment>
<dbReference type="InterPro" id="IPR012674">
    <property type="entry name" value="Calycin"/>
</dbReference>
<organism evidence="10 11">
    <name type="scientific">Fundulus heteroclitus</name>
    <name type="common">Killifish</name>
    <name type="synonym">Mummichog</name>
    <dbReference type="NCBI Taxonomy" id="8078"/>
    <lineage>
        <taxon>Eukaryota</taxon>
        <taxon>Metazoa</taxon>
        <taxon>Chordata</taxon>
        <taxon>Craniata</taxon>
        <taxon>Vertebrata</taxon>
        <taxon>Euteleostomi</taxon>
        <taxon>Actinopterygii</taxon>
        <taxon>Neopterygii</taxon>
        <taxon>Teleostei</taxon>
        <taxon>Neoteleostei</taxon>
        <taxon>Acanthomorphata</taxon>
        <taxon>Ovalentaria</taxon>
        <taxon>Atherinomorphae</taxon>
        <taxon>Cyprinodontiformes</taxon>
        <taxon>Fundulidae</taxon>
        <taxon>Fundulus</taxon>
    </lineage>
</organism>
<protein>
    <submittedName>
        <fullName evidence="10">Protein AMBP</fullName>
    </submittedName>
</protein>
<feature type="chain" id="PRO_5018535496" evidence="8">
    <location>
        <begin position="27"/>
        <end position="232"/>
    </location>
</feature>
<dbReference type="PRINTS" id="PR01215">
    <property type="entry name" value="A1MCGLOBULIN"/>
</dbReference>
<proteinExistence type="predicted"/>
<dbReference type="OrthoDB" id="9949223at2759"/>
<evidence type="ECO:0000256" key="5">
    <source>
        <dbReference type="ARBA" id="ARBA00022900"/>
    </source>
</evidence>
<evidence type="ECO:0000256" key="2">
    <source>
        <dbReference type="ARBA" id="ARBA00022525"/>
    </source>
</evidence>
<keyword evidence="6" id="KW-1015">Disulfide bond</keyword>
<evidence type="ECO:0000256" key="4">
    <source>
        <dbReference type="ARBA" id="ARBA00022729"/>
    </source>
</evidence>
<accession>A0A3Q2QM15</accession>
<keyword evidence="2" id="KW-0964">Secreted</keyword>
<feature type="region of interest" description="Disordered" evidence="7">
    <location>
        <begin position="195"/>
        <end position="232"/>
    </location>
</feature>
<keyword evidence="3" id="KW-0646">Protease inhibitor</keyword>
<reference evidence="10" key="1">
    <citation type="submission" date="2025-08" db="UniProtKB">
        <authorList>
            <consortium name="Ensembl"/>
        </authorList>
    </citation>
    <scope>IDENTIFICATION</scope>
</reference>
<dbReference type="InterPro" id="IPR029856">
    <property type="entry name" value="AMBP"/>
</dbReference>
<dbReference type="GeneID" id="105932102"/>
<evidence type="ECO:0000256" key="6">
    <source>
        <dbReference type="ARBA" id="ARBA00023157"/>
    </source>
</evidence>
<dbReference type="PANTHER" id="PTHR46676:SF1">
    <property type="entry name" value="PROTEIN AMBP"/>
    <property type="match status" value="1"/>
</dbReference>
<feature type="domain" description="Lipocalin/cytosolic fatty-acid binding" evidence="9">
    <location>
        <begin position="42"/>
        <end position="184"/>
    </location>
</feature>
<evidence type="ECO:0000313" key="11">
    <source>
        <dbReference type="Proteomes" id="UP000265000"/>
    </source>
</evidence>
<evidence type="ECO:0000256" key="1">
    <source>
        <dbReference type="ARBA" id="ARBA00004613"/>
    </source>
</evidence>
<reference evidence="10" key="2">
    <citation type="submission" date="2025-09" db="UniProtKB">
        <authorList>
            <consortium name="Ensembl"/>
        </authorList>
    </citation>
    <scope>IDENTIFICATION</scope>
</reference>
<evidence type="ECO:0000313" key="10">
    <source>
        <dbReference type="Ensembl" id="ENSFHEP00000027727.1"/>
    </source>
</evidence>
<evidence type="ECO:0000259" key="9">
    <source>
        <dbReference type="Pfam" id="PF00061"/>
    </source>
</evidence>
<evidence type="ECO:0000256" key="3">
    <source>
        <dbReference type="ARBA" id="ARBA00022690"/>
    </source>
</evidence>
<evidence type="ECO:0000256" key="8">
    <source>
        <dbReference type="SAM" id="SignalP"/>
    </source>
</evidence>
<sequence>MQRVVFLVPLLVAGSIWTLQTDPVKGKSPIMALENFHFEQFTGRWYEVAVVSTCPHYMQRKKRNPVMVALELKHVPSRHNFTMTTSAFTNGTCRETWTVLSFTNTPGQFFHHVARFGADVDSFVVDTNYDEYALMMQLSNEKPTGNKTTIVKLYSRTMSVSPPALEKFKELIRHHGMSEDAAIMNQHKGECLPGEPTKEAAAHHQVFGHESSKQIIPAEEEQSDVRPGRENL</sequence>
<evidence type="ECO:0000256" key="7">
    <source>
        <dbReference type="SAM" id="MobiDB-lite"/>
    </source>
</evidence>
<dbReference type="AlphaFoldDB" id="A0A3Q2QM15"/>
<name>A0A3Q2QM15_FUNHE</name>
<dbReference type="InterPro" id="IPR002968">
    <property type="entry name" value="A1-microglobln"/>
</dbReference>
<dbReference type="GO" id="GO:0004867">
    <property type="term" value="F:serine-type endopeptidase inhibitor activity"/>
    <property type="evidence" value="ECO:0007669"/>
    <property type="project" value="UniProtKB-KW"/>
</dbReference>